<dbReference type="InterPro" id="IPR002611">
    <property type="entry name" value="IstB_ATP-bd"/>
</dbReference>
<reference evidence="2" key="1">
    <citation type="journal article" date="2019" name="PLoS Negl. Trop. Dis.">
        <title>Revisiting the worldwide diversity of Leptospira species in the environment.</title>
        <authorList>
            <person name="Vincent A.T."/>
            <person name="Schiettekatte O."/>
            <person name="Bourhy P."/>
            <person name="Veyrier F.J."/>
            <person name="Picardeau M."/>
        </authorList>
    </citation>
    <scope>NUCLEOTIDE SEQUENCE [LARGE SCALE GENOMIC DNA]</scope>
    <source>
        <strain evidence="2">201400974</strain>
    </source>
</reference>
<proteinExistence type="predicted"/>
<gene>
    <name evidence="2" type="primary">zapE</name>
    <name evidence="2" type="ORF">EHS11_19380</name>
</gene>
<evidence type="ECO:0000313" key="2">
    <source>
        <dbReference type="EMBL" id="TGN06516.1"/>
    </source>
</evidence>
<keyword evidence="2" id="KW-0132">Cell division</keyword>
<dbReference type="InterPro" id="IPR003593">
    <property type="entry name" value="AAA+_ATPase"/>
</dbReference>
<name>A0A4R9LIP5_9LEPT</name>
<dbReference type="GO" id="GO:0005524">
    <property type="term" value="F:ATP binding"/>
    <property type="evidence" value="ECO:0007669"/>
    <property type="project" value="InterPro"/>
</dbReference>
<sequence length="291" mass="33309">MKMNLSEATAIREGSPQCKNCGGVGFTLVENVRGSRSGALSLCFCVGSDCNKCESKGQAPYLVFDQSQNRMLPCVCHNARLSVRNLEQLVENANIPARYRFQFLSTIDLGESNHDPDLSFIVAHDWANELVHNWADPAFVPQGFYLWGGTGSGKTLLACVILNELIFRYGVKCKYAKVNKDFLSAIRDTYQTDSETHGQERFIEREFANVDVLVIDDFGVQKESEFNNRKLYDLIDSRYEQEKITLLTSNHPLDEWRERGQGRIYSRLMEMTKEIQLKCPDYRMKFTPERV</sequence>
<evidence type="ECO:0000259" key="1">
    <source>
        <dbReference type="SMART" id="SM00382"/>
    </source>
</evidence>
<dbReference type="Proteomes" id="UP000298264">
    <property type="component" value="Unassembled WGS sequence"/>
</dbReference>
<dbReference type="InterPro" id="IPR027417">
    <property type="entry name" value="P-loop_NTPase"/>
</dbReference>
<dbReference type="CDD" id="cd00009">
    <property type="entry name" value="AAA"/>
    <property type="match status" value="1"/>
</dbReference>
<dbReference type="AlphaFoldDB" id="A0A4R9LIP5"/>
<dbReference type="OrthoDB" id="9776217at2"/>
<organism evidence="2 3">
    <name type="scientific">Leptospira ilyithenensis</name>
    <dbReference type="NCBI Taxonomy" id="2484901"/>
    <lineage>
        <taxon>Bacteria</taxon>
        <taxon>Pseudomonadati</taxon>
        <taxon>Spirochaetota</taxon>
        <taxon>Spirochaetia</taxon>
        <taxon>Leptospirales</taxon>
        <taxon>Leptospiraceae</taxon>
        <taxon>Leptospira</taxon>
    </lineage>
</organism>
<dbReference type="SUPFAM" id="SSF52540">
    <property type="entry name" value="P-loop containing nucleoside triphosphate hydrolases"/>
    <property type="match status" value="1"/>
</dbReference>
<dbReference type="PANTHER" id="PTHR30050">
    <property type="entry name" value="CHROMOSOMAL REPLICATION INITIATOR PROTEIN DNAA"/>
    <property type="match status" value="1"/>
</dbReference>
<dbReference type="GO" id="GO:0051301">
    <property type="term" value="P:cell division"/>
    <property type="evidence" value="ECO:0007669"/>
    <property type="project" value="UniProtKB-KW"/>
</dbReference>
<accession>A0A4R9LIP5</accession>
<evidence type="ECO:0000313" key="3">
    <source>
        <dbReference type="Proteomes" id="UP000298264"/>
    </source>
</evidence>
<comment type="caution">
    <text evidence="2">The sequence shown here is derived from an EMBL/GenBank/DDBJ whole genome shotgun (WGS) entry which is preliminary data.</text>
</comment>
<dbReference type="Gene3D" id="3.40.50.300">
    <property type="entry name" value="P-loop containing nucleotide triphosphate hydrolases"/>
    <property type="match status" value="1"/>
</dbReference>
<dbReference type="SMART" id="SM00382">
    <property type="entry name" value="AAA"/>
    <property type="match status" value="1"/>
</dbReference>
<protein>
    <submittedName>
        <fullName evidence="2">Cell division protein ZapE</fullName>
    </submittedName>
</protein>
<dbReference type="Pfam" id="PF01695">
    <property type="entry name" value="IstB_IS21"/>
    <property type="match status" value="1"/>
</dbReference>
<keyword evidence="3" id="KW-1185">Reference proteome</keyword>
<dbReference type="GO" id="GO:0006260">
    <property type="term" value="P:DNA replication"/>
    <property type="evidence" value="ECO:0007669"/>
    <property type="project" value="TreeGrafter"/>
</dbReference>
<feature type="domain" description="AAA+ ATPase" evidence="1">
    <location>
        <begin position="140"/>
        <end position="270"/>
    </location>
</feature>
<dbReference type="PANTHER" id="PTHR30050:SF4">
    <property type="entry name" value="ATP-BINDING PROTEIN RV3427C IN INSERTION SEQUENCE-RELATED"/>
    <property type="match status" value="1"/>
</dbReference>
<dbReference type="EMBL" id="RQHV01000066">
    <property type="protein sequence ID" value="TGN06516.1"/>
    <property type="molecule type" value="Genomic_DNA"/>
</dbReference>
<keyword evidence="2" id="KW-0131">Cell cycle</keyword>